<protein>
    <recommendedName>
        <fullName evidence="4">Large ribosomal subunit protein uL30m</fullName>
    </recommendedName>
</protein>
<accession>A0A8K0JFY8</accession>
<keyword evidence="2" id="KW-0689">Ribosomal protein</keyword>
<comment type="caution">
    <text evidence="6">The sequence shown here is derived from an EMBL/GenBank/DDBJ whole genome shotgun (WGS) entry which is preliminary data.</text>
</comment>
<dbReference type="Gene3D" id="3.30.1390.20">
    <property type="entry name" value="Ribosomal protein L30, ferredoxin-like fold domain"/>
    <property type="match status" value="1"/>
</dbReference>
<dbReference type="GO" id="GO:0015934">
    <property type="term" value="C:large ribosomal subunit"/>
    <property type="evidence" value="ECO:0007669"/>
    <property type="project" value="InterPro"/>
</dbReference>
<dbReference type="Pfam" id="PF00327">
    <property type="entry name" value="Ribosomal_L30"/>
    <property type="match status" value="1"/>
</dbReference>
<dbReference type="GO" id="GO:0006412">
    <property type="term" value="P:translation"/>
    <property type="evidence" value="ECO:0007669"/>
    <property type="project" value="InterPro"/>
</dbReference>
<dbReference type="InterPro" id="IPR005996">
    <property type="entry name" value="Ribosomal_uL30_bac-type"/>
</dbReference>
<evidence type="ECO:0000256" key="4">
    <source>
        <dbReference type="ARBA" id="ARBA00035281"/>
    </source>
</evidence>
<dbReference type="NCBIfam" id="TIGR01308">
    <property type="entry name" value="rpmD_bact"/>
    <property type="match status" value="1"/>
</dbReference>
<dbReference type="PANTHER" id="PTHR15892">
    <property type="entry name" value="MITOCHONDRIAL RIBOSOMAL PROTEIN L30"/>
    <property type="match status" value="1"/>
</dbReference>
<dbReference type="Proteomes" id="UP000812966">
    <property type="component" value="Unassembled WGS sequence"/>
</dbReference>
<dbReference type="SUPFAM" id="SSF55129">
    <property type="entry name" value="Ribosomal protein L30p/L7e"/>
    <property type="match status" value="1"/>
</dbReference>
<reference evidence="6" key="1">
    <citation type="submission" date="2020-04" db="EMBL/GenBank/DDBJ databases">
        <title>Analysis of mating type loci in Filobasidium floriforme.</title>
        <authorList>
            <person name="Nowrousian M."/>
        </authorList>
    </citation>
    <scope>NUCLEOTIDE SEQUENCE</scope>
    <source>
        <strain evidence="6">CBS 6242</strain>
    </source>
</reference>
<keyword evidence="3" id="KW-0687">Ribonucleoprotein</keyword>
<proteinExistence type="inferred from homology"/>
<gene>
    <name evidence="6" type="ORF">FFLO_06579</name>
</gene>
<evidence type="ECO:0000256" key="2">
    <source>
        <dbReference type="ARBA" id="ARBA00022980"/>
    </source>
</evidence>
<sequence>MSLTRSLQPARQAIRTTSARCTRTPCARYFSADQALDLNSAPPSASSHASSSTSTDPTHFLITLKRSSIGLPKQTSGTLEALGLGKKLHRSVLHPFSADVAGQILAVKELVQVRNVTEEEGLRIVTGQGKNGERRGWEVVGKAPGNVRL</sequence>
<evidence type="ECO:0000313" key="7">
    <source>
        <dbReference type="Proteomes" id="UP000812966"/>
    </source>
</evidence>
<dbReference type="OrthoDB" id="509901at2759"/>
<dbReference type="GO" id="GO:0005739">
    <property type="term" value="C:mitochondrion"/>
    <property type="evidence" value="ECO:0007669"/>
    <property type="project" value="TreeGrafter"/>
</dbReference>
<evidence type="ECO:0000256" key="3">
    <source>
        <dbReference type="ARBA" id="ARBA00023274"/>
    </source>
</evidence>
<evidence type="ECO:0000313" key="6">
    <source>
        <dbReference type="EMBL" id="KAG7527808.1"/>
    </source>
</evidence>
<keyword evidence="7" id="KW-1185">Reference proteome</keyword>
<dbReference type="InterPro" id="IPR036919">
    <property type="entry name" value="Ribo_uL30_ferredoxin-like_sf"/>
</dbReference>
<evidence type="ECO:0000256" key="1">
    <source>
        <dbReference type="ARBA" id="ARBA00007594"/>
    </source>
</evidence>
<dbReference type="PANTHER" id="PTHR15892:SF2">
    <property type="entry name" value="LARGE RIBOSOMAL SUBUNIT PROTEIN UL30M"/>
    <property type="match status" value="1"/>
</dbReference>
<dbReference type="AlphaFoldDB" id="A0A8K0JFY8"/>
<feature type="domain" description="Large ribosomal subunit protein uL30-like ferredoxin-like fold" evidence="5">
    <location>
        <begin position="61"/>
        <end position="111"/>
    </location>
</feature>
<organism evidence="6 7">
    <name type="scientific">Filobasidium floriforme</name>
    <dbReference type="NCBI Taxonomy" id="5210"/>
    <lineage>
        <taxon>Eukaryota</taxon>
        <taxon>Fungi</taxon>
        <taxon>Dikarya</taxon>
        <taxon>Basidiomycota</taxon>
        <taxon>Agaricomycotina</taxon>
        <taxon>Tremellomycetes</taxon>
        <taxon>Filobasidiales</taxon>
        <taxon>Filobasidiaceae</taxon>
        <taxon>Filobasidium</taxon>
    </lineage>
</organism>
<dbReference type="CDD" id="cd01658">
    <property type="entry name" value="Ribosomal_L30"/>
    <property type="match status" value="1"/>
</dbReference>
<comment type="similarity">
    <text evidence="1">Belongs to the universal ribosomal protein uL30 family.</text>
</comment>
<name>A0A8K0JFY8_9TREE</name>
<evidence type="ECO:0000259" key="5">
    <source>
        <dbReference type="Pfam" id="PF00327"/>
    </source>
</evidence>
<dbReference type="EMBL" id="JABELV010000227">
    <property type="protein sequence ID" value="KAG7527808.1"/>
    <property type="molecule type" value="Genomic_DNA"/>
</dbReference>
<dbReference type="GO" id="GO:0003735">
    <property type="term" value="F:structural constituent of ribosome"/>
    <property type="evidence" value="ECO:0007669"/>
    <property type="project" value="InterPro"/>
</dbReference>
<dbReference type="InterPro" id="IPR016082">
    <property type="entry name" value="Ribosomal_uL30_ferredoxin-like"/>
</dbReference>